<evidence type="ECO:0000313" key="1">
    <source>
        <dbReference type="EMBL" id="KAI5658256.1"/>
    </source>
</evidence>
<keyword evidence="2" id="KW-1185">Reference proteome</keyword>
<dbReference type="Proteomes" id="UP001060085">
    <property type="component" value="Linkage Group LG06"/>
</dbReference>
<name>A0ACC0ABX4_CATRO</name>
<gene>
    <name evidence="1" type="ORF">M9H77_27049</name>
</gene>
<reference evidence="2" key="1">
    <citation type="journal article" date="2023" name="Nat. Plants">
        <title>Single-cell RNA sequencing provides a high-resolution roadmap for understanding the multicellular compartmentation of specialized metabolism.</title>
        <authorList>
            <person name="Sun S."/>
            <person name="Shen X."/>
            <person name="Li Y."/>
            <person name="Li Y."/>
            <person name="Wang S."/>
            <person name="Li R."/>
            <person name="Zhang H."/>
            <person name="Shen G."/>
            <person name="Guo B."/>
            <person name="Wei J."/>
            <person name="Xu J."/>
            <person name="St-Pierre B."/>
            <person name="Chen S."/>
            <person name="Sun C."/>
        </authorList>
    </citation>
    <scope>NUCLEOTIDE SEQUENCE [LARGE SCALE GENOMIC DNA]</scope>
</reference>
<dbReference type="EMBL" id="CM044706">
    <property type="protein sequence ID" value="KAI5658256.1"/>
    <property type="molecule type" value="Genomic_DNA"/>
</dbReference>
<evidence type="ECO:0000313" key="2">
    <source>
        <dbReference type="Proteomes" id="UP001060085"/>
    </source>
</evidence>
<proteinExistence type="predicted"/>
<comment type="caution">
    <text evidence="1">The sequence shown here is derived from an EMBL/GenBank/DDBJ whole genome shotgun (WGS) entry which is preliminary data.</text>
</comment>
<protein>
    <submittedName>
        <fullName evidence="1">Uncharacterized protein</fullName>
    </submittedName>
</protein>
<accession>A0ACC0ABX4</accession>
<sequence>MSPAAYTLASVEDLVGVAEGDQERQMNLIETPQIHKSMAGKGSDKGKKPMASAAVEKAPPAKKPVFGEGEDEDRIKLLIWLVLSLSRDCFKNEKKKSMLRGFHNDILNSPQARENLWPTTPARPLGAKY</sequence>
<organism evidence="1 2">
    <name type="scientific">Catharanthus roseus</name>
    <name type="common">Madagascar periwinkle</name>
    <name type="synonym">Vinca rosea</name>
    <dbReference type="NCBI Taxonomy" id="4058"/>
    <lineage>
        <taxon>Eukaryota</taxon>
        <taxon>Viridiplantae</taxon>
        <taxon>Streptophyta</taxon>
        <taxon>Embryophyta</taxon>
        <taxon>Tracheophyta</taxon>
        <taxon>Spermatophyta</taxon>
        <taxon>Magnoliopsida</taxon>
        <taxon>eudicotyledons</taxon>
        <taxon>Gunneridae</taxon>
        <taxon>Pentapetalae</taxon>
        <taxon>asterids</taxon>
        <taxon>lamiids</taxon>
        <taxon>Gentianales</taxon>
        <taxon>Apocynaceae</taxon>
        <taxon>Rauvolfioideae</taxon>
        <taxon>Vinceae</taxon>
        <taxon>Catharanthinae</taxon>
        <taxon>Catharanthus</taxon>
    </lineage>
</organism>